<dbReference type="InterPro" id="IPR043519">
    <property type="entry name" value="NT_sf"/>
</dbReference>
<keyword evidence="12" id="KW-0539">Nucleus</keyword>
<keyword evidence="10" id="KW-0067">ATP-binding</keyword>
<comment type="subcellular location">
    <subcellularLocation>
        <location evidence="3">Nucleus</location>
    </subcellularLocation>
</comment>
<dbReference type="GO" id="GO:0003723">
    <property type="term" value="F:RNA binding"/>
    <property type="evidence" value="ECO:0007669"/>
    <property type="project" value="InterPro"/>
</dbReference>
<dbReference type="AlphaFoldDB" id="A0A1J4K9P9"/>
<keyword evidence="9" id="KW-0547">Nucleotide-binding</keyword>
<dbReference type="Pfam" id="PF20750">
    <property type="entry name" value="PAP_NTPase"/>
    <property type="match status" value="1"/>
</dbReference>
<keyword evidence="14" id="KW-1133">Transmembrane helix</keyword>
<reference evidence="18" key="1">
    <citation type="submission" date="2016-10" db="EMBL/GenBank/DDBJ databases">
        <authorList>
            <person name="Benchimol M."/>
            <person name="Almeida L.G."/>
            <person name="Vasconcelos A.T."/>
            <person name="Perreira-Neves A."/>
            <person name="Rosa I.A."/>
            <person name="Tasca T."/>
            <person name="Bogo M.R."/>
            <person name="de Souza W."/>
        </authorList>
    </citation>
    <scope>NUCLEOTIDE SEQUENCE [LARGE SCALE GENOMIC DNA]</scope>
    <source>
        <strain evidence="18">K</strain>
    </source>
</reference>
<evidence type="ECO:0000256" key="6">
    <source>
        <dbReference type="ARBA" id="ARBA00022664"/>
    </source>
</evidence>
<dbReference type="InterPro" id="IPR007012">
    <property type="entry name" value="PolA_pol_cen_dom"/>
</dbReference>
<dbReference type="InterPro" id="IPR011068">
    <property type="entry name" value="NuclTrfase_I-like_C"/>
</dbReference>
<evidence type="ECO:0000256" key="1">
    <source>
        <dbReference type="ARBA" id="ARBA00001936"/>
    </source>
</evidence>
<dbReference type="SUPFAM" id="SSF81301">
    <property type="entry name" value="Nucleotidyltransferase"/>
    <property type="match status" value="1"/>
</dbReference>
<dbReference type="RefSeq" id="XP_068361329.1">
    <property type="nucleotide sequence ID" value="XM_068503089.1"/>
</dbReference>
<keyword evidence="7" id="KW-0808">Transferase</keyword>
<evidence type="ECO:0000256" key="13">
    <source>
        <dbReference type="SAM" id="MobiDB-lite"/>
    </source>
</evidence>
<dbReference type="GO" id="GO:1990817">
    <property type="term" value="F:poly(A) RNA polymerase activity"/>
    <property type="evidence" value="ECO:0007669"/>
    <property type="project" value="UniProtKB-EC"/>
</dbReference>
<dbReference type="InterPro" id="IPR048840">
    <property type="entry name" value="PolA_pol_NTPase"/>
</dbReference>
<dbReference type="VEuPathDB" id="TrichDB:TRFO_23334"/>
<dbReference type="EMBL" id="MLAK01000674">
    <property type="protein sequence ID" value="OHT08193.1"/>
    <property type="molecule type" value="Genomic_DNA"/>
</dbReference>
<evidence type="ECO:0000256" key="5">
    <source>
        <dbReference type="ARBA" id="ARBA00012388"/>
    </source>
</evidence>
<keyword evidence="14" id="KW-0472">Membrane</keyword>
<dbReference type="OrthoDB" id="412748at2759"/>
<protein>
    <recommendedName>
        <fullName evidence="5">polynucleotide adenylyltransferase</fullName>
        <ecNumber evidence="5">2.7.7.19</ecNumber>
    </recommendedName>
</protein>
<feature type="compositionally biased region" description="Polar residues" evidence="13">
    <location>
        <begin position="457"/>
        <end position="467"/>
    </location>
</feature>
<keyword evidence="19" id="KW-1185">Reference proteome</keyword>
<evidence type="ECO:0000256" key="12">
    <source>
        <dbReference type="ARBA" id="ARBA00023242"/>
    </source>
</evidence>
<dbReference type="EC" id="2.7.7.19" evidence="5"/>
<evidence type="ECO:0000256" key="7">
    <source>
        <dbReference type="ARBA" id="ARBA00022679"/>
    </source>
</evidence>
<feature type="domain" description="Poly(A) polymerase central" evidence="16">
    <location>
        <begin position="245"/>
        <end position="382"/>
    </location>
</feature>
<dbReference type="GO" id="GO:0005524">
    <property type="term" value="F:ATP binding"/>
    <property type="evidence" value="ECO:0007669"/>
    <property type="project" value="UniProtKB-KW"/>
</dbReference>
<evidence type="ECO:0000256" key="11">
    <source>
        <dbReference type="ARBA" id="ARBA00022842"/>
    </source>
</evidence>
<evidence type="ECO:0000256" key="14">
    <source>
        <dbReference type="SAM" id="Phobius"/>
    </source>
</evidence>
<dbReference type="GO" id="GO:0005634">
    <property type="term" value="C:nucleus"/>
    <property type="evidence" value="ECO:0007669"/>
    <property type="project" value="UniProtKB-SubCell"/>
</dbReference>
<evidence type="ECO:0000259" key="15">
    <source>
        <dbReference type="Pfam" id="PF04926"/>
    </source>
</evidence>
<dbReference type="PANTHER" id="PTHR10682:SF10">
    <property type="entry name" value="POLYNUCLEOTIDE ADENYLYLTRANSFERASE"/>
    <property type="match status" value="1"/>
</dbReference>
<dbReference type="GO" id="GO:0006397">
    <property type="term" value="P:mRNA processing"/>
    <property type="evidence" value="ECO:0007669"/>
    <property type="project" value="UniProtKB-KW"/>
</dbReference>
<feature type="domain" description="Poly(A) polymerase RNA-binding" evidence="15">
    <location>
        <begin position="386"/>
        <end position="546"/>
    </location>
</feature>
<comment type="caution">
    <text evidence="18">The sequence shown here is derived from an EMBL/GenBank/DDBJ whole genome shotgun (WGS) entry which is preliminary data.</text>
</comment>
<comment type="cofactor">
    <cofactor evidence="2">
        <name>Mg(2+)</name>
        <dbReference type="ChEBI" id="CHEBI:18420"/>
    </cofactor>
</comment>
<evidence type="ECO:0000256" key="10">
    <source>
        <dbReference type="ARBA" id="ARBA00022840"/>
    </source>
</evidence>
<evidence type="ECO:0000259" key="17">
    <source>
        <dbReference type="Pfam" id="PF20750"/>
    </source>
</evidence>
<keyword evidence="6" id="KW-0507">mRNA processing</keyword>
<dbReference type="InterPro" id="IPR007010">
    <property type="entry name" value="PolA_pol_RNA-bd_dom"/>
</dbReference>
<dbReference type="GeneID" id="94837793"/>
<evidence type="ECO:0000259" key="16">
    <source>
        <dbReference type="Pfam" id="PF04928"/>
    </source>
</evidence>
<evidence type="ECO:0000256" key="4">
    <source>
        <dbReference type="ARBA" id="ARBA00010912"/>
    </source>
</evidence>
<gene>
    <name evidence="18" type="ORF">TRFO_23334</name>
</gene>
<keyword evidence="8" id="KW-0479">Metal-binding</keyword>
<evidence type="ECO:0000256" key="9">
    <source>
        <dbReference type="ARBA" id="ARBA00022741"/>
    </source>
</evidence>
<dbReference type="Pfam" id="PF04928">
    <property type="entry name" value="PAP_central"/>
    <property type="match status" value="1"/>
</dbReference>
<dbReference type="Proteomes" id="UP000179807">
    <property type="component" value="Unassembled WGS sequence"/>
</dbReference>
<organism evidence="18 19">
    <name type="scientific">Tritrichomonas foetus</name>
    <dbReference type="NCBI Taxonomy" id="1144522"/>
    <lineage>
        <taxon>Eukaryota</taxon>
        <taxon>Metamonada</taxon>
        <taxon>Parabasalia</taxon>
        <taxon>Tritrichomonadida</taxon>
        <taxon>Tritrichomonadidae</taxon>
        <taxon>Tritrichomonas</taxon>
    </lineage>
</organism>
<comment type="cofactor">
    <cofactor evidence="1">
        <name>Mn(2+)</name>
        <dbReference type="ChEBI" id="CHEBI:29035"/>
    </cofactor>
</comment>
<dbReference type="CDD" id="cd05402">
    <property type="entry name" value="NT_PAP_TUTase"/>
    <property type="match status" value="1"/>
</dbReference>
<dbReference type="Pfam" id="PF04926">
    <property type="entry name" value="PAP_RNA-bind"/>
    <property type="match status" value="1"/>
</dbReference>
<evidence type="ECO:0000256" key="8">
    <source>
        <dbReference type="ARBA" id="ARBA00022723"/>
    </source>
</evidence>
<dbReference type="Gene3D" id="3.30.460.10">
    <property type="entry name" value="Beta Polymerase, domain 2"/>
    <property type="match status" value="1"/>
</dbReference>
<feature type="transmembrane region" description="Helical" evidence="14">
    <location>
        <begin position="260"/>
        <end position="281"/>
    </location>
</feature>
<feature type="domain" description="Poly(A) polymerase nucleotidyltransferase" evidence="17">
    <location>
        <begin position="60"/>
        <end position="239"/>
    </location>
</feature>
<feature type="region of interest" description="Disordered" evidence="13">
    <location>
        <begin position="546"/>
        <end position="569"/>
    </location>
</feature>
<dbReference type="SUPFAM" id="SSF81631">
    <property type="entry name" value="PAP/OAS1 substrate-binding domain"/>
    <property type="match status" value="1"/>
</dbReference>
<feature type="compositionally biased region" description="Polar residues" evidence="13">
    <location>
        <begin position="546"/>
        <end position="557"/>
    </location>
</feature>
<evidence type="ECO:0000256" key="2">
    <source>
        <dbReference type="ARBA" id="ARBA00001946"/>
    </source>
</evidence>
<dbReference type="SUPFAM" id="SSF55003">
    <property type="entry name" value="PAP/Archaeal CCA-adding enzyme, C-terminal domain"/>
    <property type="match status" value="1"/>
</dbReference>
<keyword evidence="14" id="KW-0812">Transmembrane</keyword>
<dbReference type="GO" id="GO:0031123">
    <property type="term" value="P:RNA 3'-end processing"/>
    <property type="evidence" value="ECO:0007669"/>
    <property type="project" value="InterPro"/>
</dbReference>
<keyword evidence="11" id="KW-0460">Magnesium</keyword>
<sequence>MLQAPFSSPRRGSAISTQCPVGISEFGAITHSFQRERFSNSSKEQTKSSVEFHQRDSLDEIDEKVNSNLKKLFITENYVSSLDNEIRRVIANVSKICNKFIRERYLETCGRNKNPWKIAGKIFPYGSYLLGTHGQNSDIDLLLACPKFITKTSIFSKLYSYFDRCPDVKDLKKIELAHVPLLKFYMFNIRVDLSYAIFDTDNIDQNLDVLDDTSIDRMDQSSLVSFNGVRTTTLITKLVPDMILYRSVVRLLKMWAKKRILTGNVFGYFGGINLSLIAAYVCQKTTQKIPSRVILDVFTELGQWNWPDPMMINNIKITENRKSWSPSNDDIMPIITPSYPAINSMKNATRSTLHRIKLEVSRAQKYTQLIVNGEINWETLLAPPHFFSDYKMFIQILFAAPSKKEFAVWQSVIELNLNKLTVDLETNDDLNYAILFPHAFPDQEETTTNQTESSTQIKNQNQTQNHAQTDKGYSARFYYAITYKRAKFLSKRDRTHEDKLAFIGRIMEDIQAFQNRVQMNEVRKDGMTVACSLLKREKLPDDVLTQFGSHTSPQSPISLPVQKYRTHAH</sequence>
<evidence type="ECO:0000313" key="19">
    <source>
        <dbReference type="Proteomes" id="UP000179807"/>
    </source>
</evidence>
<dbReference type="GO" id="GO:0046872">
    <property type="term" value="F:metal ion binding"/>
    <property type="evidence" value="ECO:0007669"/>
    <property type="project" value="UniProtKB-KW"/>
</dbReference>
<proteinExistence type="inferred from homology"/>
<accession>A0A1J4K9P9</accession>
<dbReference type="Gene3D" id="1.10.1410.10">
    <property type="match status" value="1"/>
</dbReference>
<dbReference type="PANTHER" id="PTHR10682">
    <property type="entry name" value="POLY A POLYMERASE"/>
    <property type="match status" value="1"/>
</dbReference>
<dbReference type="Gene3D" id="3.30.70.590">
    <property type="entry name" value="Poly(A) polymerase predicted RNA binding domain"/>
    <property type="match status" value="1"/>
</dbReference>
<comment type="similarity">
    <text evidence="4">Belongs to the poly(A) polymerase family.</text>
</comment>
<feature type="compositionally biased region" description="Low complexity" evidence="13">
    <location>
        <begin position="446"/>
        <end position="456"/>
    </location>
</feature>
<evidence type="ECO:0000256" key="3">
    <source>
        <dbReference type="ARBA" id="ARBA00004123"/>
    </source>
</evidence>
<name>A0A1J4K9P9_9EUKA</name>
<evidence type="ECO:0000313" key="18">
    <source>
        <dbReference type="EMBL" id="OHT08193.1"/>
    </source>
</evidence>
<feature type="region of interest" description="Disordered" evidence="13">
    <location>
        <begin position="443"/>
        <end position="468"/>
    </location>
</feature>